<accession>A0A2K3NWV3</accession>
<reference evidence="1 2" key="1">
    <citation type="journal article" date="2014" name="Am. J. Bot.">
        <title>Genome assembly and annotation for red clover (Trifolium pratense; Fabaceae).</title>
        <authorList>
            <person name="Istvanek J."/>
            <person name="Jaros M."/>
            <person name="Krenek A."/>
            <person name="Repkova J."/>
        </authorList>
    </citation>
    <scope>NUCLEOTIDE SEQUENCE [LARGE SCALE GENOMIC DNA]</scope>
    <source>
        <strain evidence="2">cv. Tatra</strain>
        <tissue evidence="1">Young leaves</tissue>
    </source>
</reference>
<dbReference type="EMBL" id="ASHM01001926">
    <property type="protein sequence ID" value="PNY07510.1"/>
    <property type="molecule type" value="Genomic_DNA"/>
</dbReference>
<protein>
    <submittedName>
        <fullName evidence="1">Uncharacterized protein</fullName>
    </submittedName>
</protein>
<sequence length="83" mass="9062">MYLCFSGFAPRDADGDVAENATAYGVDRLRAAGIEVAVGVEEEWCKRLSEAGIYSTHVGVEEENIYDHKEKSLVNGSSFGLLF</sequence>
<dbReference type="AlphaFoldDB" id="A0A2K3NWV3"/>
<evidence type="ECO:0000313" key="1">
    <source>
        <dbReference type="EMBL" id="PNY07510.1"/>
    </source>
</evidence>
<reference evidence="1 2" key="2">
    <citation type="journal article" date="2017" name="Front. Plant Sci.">
        <title>Gene Classification and Mining of Molecular Markers Useful in Red Clover (Trifolium pratense) Breeding.</title>
        <authorList>
            <person name="Istvanek J."/>
            <person name="Dluhosova J."/>
            <person name="Dluhos P."/>
            <person name="Patkova L."/>
            <person name="Nedelnik J."/>
            <person name="Repkova J."/>
        </authorList>
    </citation>
    <scope>NUCLEOTIDE SEQUENCE [LARGE SCALE GENOMIC DNA]</scope>
    <source>
        <strain evidence="2">cv. Tatra</strain>
        <tissue evidence="1">Young leaves</tissue>
    </source>
</reference>
<dbReference type="Proteomes" id="UP000236291">
    <property type="component" value="Unassembled WGS sequence"/>
</dbReference>
<name>A0A2K3NWV3_TRIPR</name>
<organism evidence="1 2">
    <name type="scientific">Trifolium pratense</name>
    <name type="common">Red clover</name>
    <dbReference type="NCBI Taxonomy" id="57577"/>
    <lineage>
        <taxon>Eukaryota</taxon>
        <taxon>Viridiplantae</taxon>
        <taxon>Streptophyta</taxon>
        <taxon>Embryophyta</taxon>
        <taxon>Tracheophyta</taxon>
        <taxon>Spermatophyta</taxon>
        <taxon>Magnoliopsida</taxon>
        <taxon>eudicotyledons</taxon>
        <taxon>Gunneridae</taxon>
        <taxon>Pentapetalae</taxon>
        <taxon>rosids</taxon>
        <taxon>fabids</taxon>
        <taxon>Fabales</taxon>
        <taxon>Fabaceae</taxon>
        <taxon>Papilionoideae</taxon>
        <taxon>50 kb inversion clade</taxon>
        <taxon>NPAAA clade</taxon>
        <taxon>Hologalegina</taxon>
        <taxon>IRL clade</taxon>
        <taxon>Trifolieae</taxon>
        <taxon>Trifolium</taxon>
    </lineage>
</organism>
<comment type="caution">
    <text evidence="1">The sequence shown here is derived from an EMBL/GenBank/DDBJ whole genome shotgun (WGS) entry which is preliminary data.</text>
</comment>
<proteinExistence type="predicted"/>
<gene>
    <name evidence="1" type="ORF">L195_g004008</name>
</gene>
<evidence type="ECO:0000313" key="2">
    <source>
        <dbReference type="Proteomes" id="UP000236291"/>
    </source>
</evidence>